<dbReference type="InterPro" id="IPR018089">
    <property type="entry name" value="OMPdecase_AS"/>
</dbReference>
<keyword evidence="3" id="KW-0210">Decarboxylase</keyword>
<dbReference type="HOGENOM" id="CLU_060704_0_0_11"/>
<dbReference type="GO" id="GO:0044205">
    <property type="term" value="P:'de novo' UMP biosynthetic process"/>
    <property type="evidence" value="ECO:0007669"/>
    <property type="project" value="UniProtKB-UniPathway"/>
</dbReference>
<keyword evidence="4" id="KW-0665">Pyrimidine biosynthesis</keyword>
<dbReference type="NCBIfam" id="TIGR02127">
    <property type="entry name" value="pyrF_sub2"/>
    <property type="match status" value="1"/>
</dbReference>
<dbReference type="InterPro" id="IPR001754">
    <property type="entry name" value="OMPdeCOase_dom"/>
</dbReference>
<comment type="caution">
    <text evidence="9">The sequence shown here is derived from an EMBL/GenBank/DDBJ whole genome shotgun (WGS) entry which is preliminary data.</text>
</comment>
<reference evidence="9 10" key="1">
    <citation type="submission" date="2009-01" db="EMBL/GenBank/DDBJ databases">
        <authorList>
            <person name="Qin X."/>
            <person name="Bachman B."/>
            <person name="Battles P."/>
            <person name="Bell A."/>
            <person name="Bess C."/>
            <person name="Bickham C."/>
            <person name="Chaboub L."/>
            <person name="Chen D."/>
            <person name="Coyle M."/>
            <person name="Deiros D.R."/>
            <person name="Dinh H."/>
            <person name="Forbes L."/>
            <person name="Fowler G."/>
            <person name="Francisco L."/>
            <person name="Fu Q."/>
            <person name="Gubbala S."/>
            <person name="Hale W."/>
            <person name="Han Y."/>
            <person name="Hemphill L."/>
            <person name="Highlander S.K."/>
            <person name="Hirani K."/>
            <person name="Hogues M."/>
            <person name="Jackson L."/>
            <person name="Jakkamsetti A."/>
            <person name="Javaid M."/>
            <person name="Jiang H."/>
            <person name="Korchina V."/>
            <person name="Kovar C."/>
            <person name="Lara F."/>
            <person name="Lee S."/>
            <person name="Mata R."/>
            <person name="Mathew T."/>
            <person name="Moen C."/>
            <person name="Morales K."/>
            <person name="Munidasa M."/>
            <person name="Nazareth L."/>
            <person name="Ngo R."/>
            <person name="Nguyen L."/>
            <person name="Okwuonu G."/>
            <person name="Ongeri F."/>
            <person name="Patil S."/>
            <person name="Petrosino J."/>
            <person name="Pham C."/>
            <person name="Pham P."/>
            <person name="Pu L.-L."/>
            <person name="Puazo M."/>
            <person name="Raj R."/>
            <person name="Reid J."/>
            <person name="Rouhana J."/>
            <person name="Saada N."/>
            <person name="Shang Y."/>
            <person name="Simmons D."/>
            <person name="Thornton R."/>
            <person name="Warren J."/>
            <person name="Weissenberger G."/>
            <person name="Zhang J."/>
            <person name="Zhang L."/>
            <person name="Zhou C."/>
            <person name="Zhu D."/>
            <person name="Muzny D."/>
            <person name="Worley K."/>
            <person name="Gibbs R."/>
        </authorList>
    </citation>
    <scope>NUCLEOTIDE SEQUENCE [LARGE SCALE GENOMIC DNA]</scope>
    <source>
        <strain evidence="9 10">DSM 15436</strain>
    </source>
</reference>
<evidence type="ECO:0000313" key="10">
    <source>
        <dbReference type="Proteomes" id="UP000010301"/>
    </source>
</evidence>
<keyword evidence="10" id="KW-1185">Reference proteome</keyword>
<dbReference type="InterPro" id="IPR013785">
    <property type="entry name" value="Aldolase_TIM"/>
</dbReference>
<comment type="catalytic activity">
    <reaction evidence="6">
        <text>orotidine 5'-phosphate + H(+) = UMP + CO2</text>
        <dbReference type="Rhea" id="RHEA:11596"/>
        <dbReference type="ChEBI" id="CHEBI:15378"/>
        <dbReference type="ChEBI" id="CHEBI:16526"/>
        <dbReference type="ChEBI" id="CHEBI:57538"/>
        <dbReference type="ChEBI" id="CHEBI:57865"/>
        <dbReference type="EC" id="4.1.1.23"/>
    </reaction>
</comment>
<dbReference type="PANTHER" id="PTHR43375:SF1">
    <property type="entry name" value="OROTIDINE 5'-PHOSPHATE DECARBOXYLASE"/>
    <property type="match status" value="1"/>
</dbReference>
<name>C0W1L2_9ACTO</name>
<evidence type="ECO:0000256" key="2">
    <source>
        <dbReference type="ARBA" id="ARBA00008847"/>
    </source>
</evidence>
<accession>C0W1L2</accession>
<dbReference type="SUPFAM" id="SSF51366">
    <property type="entry name" value="Ribulose-phoshate binding barrel"/>
    <property type="match status" value="1"/>
</dbReference>
<comment type="pathway">
    <text evidence="1">Pyrimidine metabolism; UMP biosynthesis via de novo pathway; UMP from orotate: step 2/2.</text>
</comment>
<dbReference type="PROSITE" id="PS00156">
    <property type="entry name" value="OMPDECASE"/>
    <property type="match status" value="1"/>
</dbReference>
<proteinExistence type="inferred from homology"/>
<dbReference type="UniPathway" id="UPA00070">
    <property type="reaction ID" value="UER00120"/>
</dbReference>
<dbReference type="InterPro" id="IPR011060">
    <property type="entry name" value="RibuloseP-bd_barrel"/>
</dbReference>
<evidence type="ECO:0000256" key="4">
    <source>
        <dbReference type="ARBA" id="ARBA00022975"/>
    </source>
</evidence>
<dbReference type="EC" id="4.1.1.23" evidence="7"/>
<organism evidence="9 10">
    <name type="scientific">Gleimia coleocanis DSM 15436</name>
    <dbReference type="NCBI Taxonomy" id="525245"/>
    <lineage>
        <taxon>Bacteria</taxon>
        <taxon>Bacillati</taxon>
        <taxon>Actinomycetota</taxon>
        <taxon>Actinomycetes</taxon>
        <taxon>Actinomycetales</taxon>
        <taxon>Actinomycetaceae</taxon>
        <taxon>Gleimia</taxon>
    </lineage>
</organism>
<dbReference type="Proteomes" id="UP000010301">
    <property type="component" value="Unassembled WGS sequence"/>
</dbReference>
<dbReference type="OrthoDB" id="9808470at2"/>
<dbReference type="STRING" id="525245.HMPREF0044_1302"/>
<evidence type="ECO:0000313" key="9">
    <source>
        <dbReference type="EMBL" id="EEH63378.1"/>
    </source>
</evidence>
<dbReference type="SMART" id="SM00934">
    <property type="entry name" value="OMPdecase"/>
    <property type="match status" value="1"/>
</dbReference>
<sequence length="281" mass="28988">MSFGVKLQDAMRLKGRVCAGIDPHASLLAEWGLPDSVEGLREFSQRALEGLAGAAAIKPQSAFYERFGSAGWAVLEELLRDARSAGVLMILDVKRGDIGSTMAGYGAAFLPEGAPLEADAITIAPYMGASAYDATAALAAQHGKGLFTLALTSNPEGKVLQRSVSADGTAVSAQVMEWTNQVNDLHCAGAGLGSFGVVLGSTVDDMTKVLGSAFSAFNGPILAPGFGAQGADAEDIRRRFAGHEHQVLASSSRGLLKAGPNPAAMQEALVKAVEEVESALA</sequence>
<evidence type="ECO:0000256" key="1">
    <source>
        <dbReference type="ARBA" id="ARBA00004861"/>
    </source>
</evidence>
<evidence type="ECO:0000256" key="7">
    <source>
        <dbReference type="NCBIfam" id="TIGR02127"/>
    </source>
</evidence>
<dbReference type="CDD" id="cd04725">
    <property type="entry name" value="OMP_decarboxylase_like"/>
    <property type="match status" value="1"/>
</dbReference>
<dbReference type="eggNOG" id="COG0284">
    <property type="taxonomic scope" value="Bacteria"/>
</dbReference>
<dbReference type="PANTHER" id="PTHR43375">
    <property type="entry name" value="OROTIDINE 5'-PHOSPHATE DECARBOXYLASE"/>
    <property type="match status" value="1"/>
</dbReference>
<dbReference type="InterPro" id="IPR011995">
    <property type="entry name" value="OMPdecase_type-2"/>
</dbReference>
<keyword evidence="5 9" id="KW-0456">Lyase</keyword>
<evidence type="ECO:0000256" key="3">
    <source>
        <dbReference type="ARBA" id="ARBA00022793"/>
    </source>
</evidence>
<dbReference type="AlphaFoldDB" id="C0W1L2"/>
<dbReference type="EMBL" id="ACFG01000034">
    <property type="protein sequence ID" value="EEH63378.1"/>
    <property type="molecule type" value="Genomic_DNA"/>
</dbReference>
<dbReference type="GO" id="GO:0006207">
    <property type="term" value="P:'de novo' pyrimidine nucleobase biosynthetic process"/>
    <property type="evidence" value="ECO:0007669"/>
    <property type="project" value="InterPro"/>
</dbReference>
<evidence type="ECO:0000259" key="8">
    <source>
        <dbReference type="SMART" id="SM00934"/>
    </source>
</evidence>
<dbReference type="Pfam" id="PF00215">
    <property type="entry name" value="OMPdecase"/>
    <property type="match status" value="1"/>
</dbReference>
<dbReference type="RefSeq" id="WP_006546160.1">
    <property type="nucleotide sequence ID" value="NZ_DS999540.1"/>
</dbReference>
<gene>
    <name evidence="9" type="primary">pyrF</name>
    <name evidence="9" type="ORF">HMPREF0044_1302</name>
</gene>
<feature type="domain" description="Orotidine 5'-phosphate decarboxylase" evidence="8">
    <location>
        <begin position="16"/>
        <end position="268"/>
    </location>
</feature>
<comment type="similarity">
    <text evidence="2">Belongs to the OMP decarboxylase family. Type 2 subfamily.</text>
</comment>
<protein>
    <recommendedName>
        <fullName evidence="7">Orotidine-5'-phosphate decarboxylase</fullName>
        <ecNumber evidence="7">4.1.1.23</ecNumber>
    </recommendedName>
</protein>
<dbReference type="GO" id="GO:0004590">
    <property type="term" value="F:orotidine-5'-phosphate decarboxylase activity"/>
    <property type="evidence" value="ECO:0007669"/>
    <property type="project" value="UniProtKB-UniRule"/>
</dbReference>
<dbReference type="Gene3D" id="3.20.20.70">
    <property type="entry name" value="Aldolase class I"/>
    <property type="match status" value="1"/>
</dbReference>
<evidence type="ECO:0000256" key="5">
    <source>
        <dbReference type="ARBA" id="ARBA00023239"/>
    </source>
</evidence>
<evidence type="ECO:0000256" key="6">
    <source>
        <dbReference type="ARBA" id="ARBA00049157"/>
    </source>
</evidence>